<reference evidence="1" key="2">
    <citation type="submission" date="2010-03" db="EMBL/GenBank/DDBJ databases">
        <authorList>
            <person name="Pajon A."/>
        </authorList>
    </citation>
    <scope>NUCLEOTIDE SEQUENCE</scope>
    <source>
        <strain evidence="1">Type strain: 18P13</strain>
    </source>
</reference>
<organism evidence="1 2">
    <name type="scientific">Ruminococcus champanellensis (strain DSM 18848 / JCM 17042 / KCTC 15320 / 18P13)</name>
    <dbReference type="NCBI Taxonomy" id="213810"/>
    <lineage>
        <taxon>Bacteria</taxon>
        <taxon>Bacillati</taxon>
        <taxon>Bacillota</taxon>
        <taxon>Clostridia</taxon>
        <taxon>Eubacteriales</taxon>
        <taxon>Oscillospiraceae</taxon>
        <taxon>Ruminococcus</taxon>
    </lineage>
</organism>
<sequence length="82" mass="9381">MNENTFPEMLTIAKAAERSGLSEYAVRKLARSRQGRSFTVKLGTKYLINWGRFSAFFNCEAQEPMPDPCRRIRPVQIEGVGR</sequence>
<evidence type="ECO:0008006" key="3">
    <source>
        <dbReference type="Google" id="ProtNLM"/>
    </source>
</evidence>
<gene>
    <name evidence="1" type="ordered locus">RUM_10550</name>
</gene>
<dbReference type="RefSeq" id="WP_015558121.1">
    <property type="nucleotide sequence ID" value="NC_021039.1"/>
</dbReference>
<dbReference type="PATRIC" id="fig|213810.4.peg.956"/>
<dbReference type="GeneID" id="83157100"/>
<dbReference type="OrthoDB" id="1822938at2"/>
<dbReference type="KEGG" id="rch:RUM_10550"/>
<dbReference type="AlphaFoldDB" id="D4LC69"/>
<reference evidence="1" key="1">
    <citation type="submission" date="2010-03" db="EMBL/GenBank/DDBJ databases">
        <title>The genome sequence of Ruminococcus sp. 18P13.</title>
        <authorList>
            <consortium name="metaHIT consortium -- http://www.metahit.eu/"/>
            <person name="Pajon A."/>
            <person name="Turner K."/>
            <person name="Parkhill J."/>
            <person name="Bernalier A."/>
        </authorList>
    </citation>
    <scope>NUCLEOTIDE SEQUENCE [LARGE SCALE GENOMIC DNA]</scope>
    <source>
        <strain evidence="1">Type strain: 18P13</strain>
    </source>
</reference>
<evidence type="ECO:0000313" key="1">
    <source>
        <dbReference type="EMBL" id="CBL17214.1"/>
    </source>
</evidence>
<accession>D4LC69</accession>
<protein>
    <recommendedName>
        <fullName evidence="3">Excisionase from transposon Tn916</fullName>
    </recommendedName>
</protein>
<proteinExistence type="predicted"/>
<dbReference type="HOGENOM" id="CLU_2556210_0_0_9"/>
<dbReference type="Gene3D" id="3.90.105.50">
    <property type="match status" value="1"/>
</dbReference>
<evidence type="ECO:0000313" key="2">
    <source>
        <dbReference type="Proteomes" id="UP000007054"/>
    </source>
</evidence>
<name>D4LC69_RUMC1</name>
<dbReference type="STRING" id="213810.RUM_10550"/>
<dbReference type="EMBL" id="FP929052">
    <property type="protein sequence ID" value="CBL17214.1"/>
    <property type="molecule type" value="Genomic_DNA"/>
</dbReference>
<dbReference type="BioCyc" id="RCHA213810:RUM_RS12025-MONOMER"/>
<dbReference type="Proteomes" id="UP000007054">
    <property type="component" value="Chromosome"/>
</dbReference>
<dbReference type="InterPro" id="IPR038148">
    <property type="entry name" value="Tn1545/Tn916_Xis"/>
</dbReference>
<keyword evidence="2" id="KW-1185">Reference proteome</keyword>